<dbReference type="STRING" id="240015.ACP_0007"/>
<evidence type="ECO:0000256" key="1">
    <source>
        <dbReference type="SAM" id="SignalP"/>
    </source>
</evidence>
<name>C1F7W4_ACIC5</name>
<sequence length="59" mass="5956">MKKIARTAVLALVAMGAVAIATPAHAGIFGSEPMPPVNLPPHSTVVSVIVTAFFSTVGL</sequence>
<dbReference type="InParanoid" id="C1F7W4"/>
<accession>C1F7W4</accession>
<protein>
    <recommendedName>
        <fullName evidence="4">Lipoprotein</fullName>
    </recommendedName>
</protein>
<dbReference type="RefSeq" id="WP_012680418.1">
    <property type="nucleotide sequence ID" value="NC_012483.1"/>
</dbReference>
<dbReference type="AlphaFoldDB" id="C1F7W4"/>
<dbReference type="HOGENOM" id="CLU_2949625_0_0_0"/>
<reference evidence="2 3" key="1">
    <citation type="journal article" date="2009" name="Appl. Environ. Microbiol.">
        <title>Three genomes from the phylum Acidobacteria provide insight into the lifestyles of these microorganisms in soils.</title>
        <authorList>
            <person name="Ward N.L."/>
            <person name="Challacombe J.F."/>
            <person name="Janssen P.H."/>
            <person name="Henrissat B."/>
            <person name="Coutinho P.M."/>
            <person name="Wu M."/>
            <person name="Xie G."/>
            <person name="Haft D.H."/>
            <person name="Sait M."/>
            <person name="Badger J."/>
            <person name="Barabote R.D."/>
            <person name="Bradley B."/>
            <person name="Brettin T.S."/>
            <person name="Brinkac L.M."/>
            <person name="Bruce D."/>
            <person name="Creasy T."/>
            <person name="Daugherty S.C."/>
            <person name="Davidsen T.M."/>
            <person name="DeBoy R.T."/>
            <person name="Detter J.C."/>
            <person name="Dodson R.J."/>
            <person name="Durkin A.S."/>
            <person name="Ganapathy A."/>
            <person name="Gwinn-Giglio M."/>
            <person name="Han C.S."/>
            <person name="Khouri H."/>
            <person name="Kiss H."/>
            <person name="Kothari S.P."/>
            <person name="Madupu R."/>
            <person name="Nelson K.E."/>
            <person name="Nelson W.C."/>
            <person name="Paulsen I."/>
            <person name="Penn K."/>
            <person name="Ren Q."/>
            <person name="Rosovitz M.J."/>
            <person name="Selengut J.D."/>
            <person name="Shrivastava S."/>
            <person name="Sullivan S.A."/>
            <person name="Tapia R."/>
            <person name="Thompson L.S."/>
            <person name="Watkins K.L."/>
            <person name="Yang Q."/>
            <person name="Yu C."/>
            <person name="Zafar N."/>
            <person name="Zhou L."/>
            <person name="Kuske C.R."/>
        </authorList>
    </citation>
    <scope>NUCLEOTIDE SEQUENCE [LARGE SCALE GENOMIC DNA]</scope>
    <source>
        <strain evidence="3">ATCC 51196 / DSM 11244 / BCRC 80197 / JCM 7670 / NBRC 15755 / NCIMB 13165 / 161</strain>
    </source>
</reference>
<dbReference type="Proteomes" id="UP000002207">
    <property type="component" value="Chromosome"/>
</dbReference>
<dbReference type="EMBL" id="CP001472">
    <property type="protein sequence ID" value="ACO31483.1"/>
    <property type="molecule type" value="Genomic_DNA"/>
</dbReference>
<gene>
    <name evidence="2" type="ordered locus">ACP_0007</name>
</gene>
<feature type="signal peptide" evidence="1">
    <location>
        <begin position="1"/>
        <end position="26"/>
    </location>
</feature>
<keyword evidence="1" id="KW-0732">Signal</keyword>
<dbReference type="KEGG" id="aca:ACP_0007"/>
<proteinExistence type="predicted"/>
<evidence type="ECO:0000313" key="2">
    <source>
        <dbReference type="EMBL" id="ACO31483.1"/>
    </source>
</evidence>
<feature type="chain" id="PRO_5002907493" description="Lipoprotein" evidence="1">
    <location>
        <begin position="27"/>
        <end position="59"/>
    </location>
</feature>
<evidence type="ECO:0008006" key="4">
    <source>
        <dbReference type="Google" id="ProtNLM"/>
    </source>
</evidence>
<organism evidence="2 3">
    <name type="scientific">Acidobacterium capsulatum (strain ATCC 51196 / DSM 11244 / BCRC 80197 / JCM 7670 / NBRC 15755 / NCIMB 13165 / 161)</name>
    <dbReference type="NCBI Taxonomy" id="240015"/>
    <lineage>
        <taxon>Bacteria</taxon>
        <taxon>Pseudomonadati</taxon>
        <taxon>Acidobacteriota</taxon>
        <taxon>Terriglobia</taxon>
        <taxon>Terriglobales</taxon>
        <taxon>Acidobacteriaceae</taxon>
        <taxon>Acidobacterium</taxon>
    </lineage>
</organism>
<keyword evidence="3" id="KW-1185">Reference proteome</keyword>
<evidence type="ECO:0000313" key="3">
    <source>
        <dbReference type="Proteomes" id="UP000002207"/>
    </source>
</evidence>